<evidence type="ECO:0000313" key="2">
    <source>
        <dbReference type="Proteomes" id="UP000366945"/>
    </source>
</evidence>
<reference evidence="1 2" key="1">
    <citation type="submission" date="2019-08" db="EMBL/GenBank/DDBJ databases">
        <authorList>
            <person name="Peeters C."/>
        </authorList>
    </citation>
    <scope>NUCLEOTIDE SEQUENCE [LARGE SCALE GENOMIC DNA]</scope>
    <source>
        <strain evidence="1 2">LMG 31114</strain>
    </source>
</reference>
<dbReference type="InterPro" id="IPR021087">
    <property type="entry name" value="Uncharacterised_PixA/AidA"/>
</dbReference>
<name>A0A5E4S4M8_9BURK</name>
<dbReference type="EMBL" id="CABPSK010000001">
    <property type="protein sequence ID" value="VVD69672.1"/>
    <property type="molecule type" value="Genomic_DNA"/>
</dbReference>
<sequence>MPRAAPVVSQIDGISLYPFVETHMSEVTDVLVAIDTKAVLDRYGRNSSMSNPPLIDAKHVFMIVTQKNVVSGQAGGELDVAARIGDVIRWRENSLSLGFEESCIFYKFVSSQVKLISDPSPREAEVKIPVPNPDDPSHPKKQQVSNYFWSCETLKTGRVTYHFQFQILDRSGNLCGCYQWDPFISIRND</sequence>
<dbReference type="Proteomes" id="UP000366945">
    <property type="component" value="Unassembled WGS sequence"/>
</dbReference>
<dbReference type="Gene3D" id="2.60.40.3910">
    <property type="entry name" value="Inclusion body protein"/>
    <property type="match status" value="1"/>
</dbReference>
<gene>
    <name evidence="1" type="ORF">PPN31114_00541</name>
</gene>
<keyword evidence="2" id="KW-1185">Reference proteome</keyword>
<dbReference type="Pfam" id="PF12306">
    <property type="entry name" value="PixA"/>
    <property type="match status" value="1"/>
</dbReference>
<dbReference type="AlphaFoldDB" id="A0A5E4S4M8"/>
<dbReference type="InterPro" id="IPR038712">
    <property type="entry name" value="PixA-like_sf"/>
</dbReference>
<evidence type="ECO:0000313" key="1">
    <source>
        <dbReference type="EMBL" id="VVD69672.1"/>
    </source>
</evidence>
<protein>
    <submittedName>
        <fullName evidence="1">Inclusion body protein</fullName>
    </submittedName>
</protein>
<proteinExistence type="predicted"/>
<accession>A0A5E4S4M8</accession>
<organism evidence="1 2">
    <name type="scientific">Pandoraea pneumonica</name>
    <dbReference type="NCBI Taxonomy" id="2508299"/>
    <lineage>
        <taxon>Bacteria</taxon>
        <taxon>Pseudomonadati</taxon>
        <taxon>Pseudomonadota</taxon>
        <taxon>Betaproteobacteria</taxon>
        <taxon>Burkholderiales</taxon>
        <taxon>Burkholderiaceae</taxon>
        <taxon>Pandoraea</taxon>
    </lineage>
</organism>